<evidence type="ECO:0000313" key="2">
    <source>
        <dbReference type="EMBL" id="KIM71575.1"/>
    </source>
</evidence>
<gene>
    <name evidence="2" type="ORF">PILCRDRAFT_830261</name>
</gene>
<dbReference type="SUPFAM" id="SSF56112">
    <property type="entry name" value="Protein kinase-like (PK-like)"/>
    <property type="match status" value="1"/>
</dbReference>
<reference evidence="3" key="2">
    <citation type="submission" date="2015-01" db="EMBL/GenBank/DDBJ databases">
        <title>Evolutionary Origins and Diversification of the Mycorrhizal Mutualists.</title>
        <authorList>
            <consortium name="DOE Joint Genome Institute"/>
            <consortium name="Mycorrhizal Genomics Consortium"/>
            <person name="Kohler A."/>
            <person name="Kuo A."/>
            <person name="Nagy L.G."/>
            <person name="Floudas D."/>
            <person name="Copeland A."/>
            <person name="Barry K.W."/>
            <person name="Cichocki N."/>
            <person name="Veneault-Fourrey C."/>
            <person name="LaButti K."/>
            <person name="Lindquist E.A."/>
            <person name="Lipzen A."/>
            <person name="Lundell T."/>
            <person name="Morin E."/>
            <person name="Murat C."/>
            <person name="Riley R."/>
            <person name="Ohm R."/>
            <person name="Sun H."/>
            <person name="Tunlid A."/>
            <person name="Henrissat B."/>
            <person name="Grigoriev I.V."/>
            <person name="Hibbett D.S."/>
            <person name="Martin F."/>
        </authorList>
    </citation>
    <scope>NUCLEOTIDE SEQUENCE [LARGE SCALE GENOMIC DNA]</scope>
    <source>
        <strain evidence="3">F 1598</strain>
    </source>
</reference>
<dbReference type="InParanoid" id="A0A0C3EG02"/>
<dbReference type="STRING" id="765440.A0A0C3EG02"/>
<name>A0A0C3EG02_PILCF</name>
<dbReference type="InterPro" id="IPR011009">
    <property type="entry name" value="Kinase-like_dom_sf"/>
</dbReference>
<feature type="domain" description="Protein kinase" evidence="1">
    <location>
        <begin position="1"/>
        <end position="249"/>
    </location>
</feature>
<dbReference type="AlphaFoldDB" id="A0A0C3EG02"/>
<dbReference type="PROSITE" id="PS50011">
    <property type="entry name" value="PROTEIN_KINASE_DOM"/>
    <property type="match status" value="1"/>
</dbReference>
<dbReference type="GO" id="GO:0005524">
    <property type="term" value="F:ATP binding"/>
    <property type="evidence" value="ECO:0007669"/>
    <property type="project" value="InterPro"/>
</dbReference>
<sequence length="257" mass="28887">MFADRSSSLQVRAKAFRVLPNDRESNDQLTTTVDMLQYLWSVVGYDHKNISPTWRASLATAGHTVPAIATPYYRNGNIFDYVGLHSSADILNLMYQASSAFMHIHSKNVVHGDICPENMCIANDWTMRVTDTAVDMLVRQGGNSNSLSVPSKWMYKAPEELGWGHRTTQTDVYSFGATMYSAYSLKPPFPAMRYSYGKGLMQIIDHGHDSIFGESKPATMSDGLWEVVRMCWAMDPSQRPSMAEVNGMLAMMREDSR</sequence>
<protein>
    <recommendedName>
        <fullName evidence="1">Protein kinase domain-containing protein</fullName>
    </recommendedName>
</protein>
<dbReference type="InterPro" id="IPR000719">
    <property type="entry name" value="Prot_kinase_dom"/>
</dbReference>
<dbReference type="Pfam" id="PF07714">
    <property type="entry name" value="PK_Tyr_Ser-Thr"/>
    <property type="match status" value="1"/>
</dbReference>
<dbReference type="PANTHER" id="PTHR23257">
    <property type="entry name" value="SERINE-THREONINE PROTEIN KINASE"/>
    <property type="match status" value="1"/>
</dbReference>
<dbReference type="Proteomes" id="UP000054166">
    <property type="component" value="Unassembled WGS sequence"/>
</dbReference>
<dbReference type="Gene3D" id="1.10.510.10">
    <property type="entry name" value="Transferase(Phosphotransferase) domain 1"/>
    <property type="match status" value="1"/>
</dbReference>
<proteinExistence type="predicted"/>
<dbReference type="PROSITE" id="PS00109">
    <property type="entry name" value="PROTEIN_KINASE_TYR"/>
    <property type="match status" value="1"/>
</dbReference>
<dbReference type="GO" id="GO:0004672">
    <property type="term" value="F:protein kinase activity"/>
    <property type="evidence" value="ECO:0007669"/>
    <property type="project" value="InterPro"/>
</dbReference>
<keyword evidence="3" id="KW-1185">Reference proteome</keyword>
<dbReference type="InterPro" id="IPR050167">
    <property type="entry name" value="Ser_Thr_protein_kinase"/>
</dbReference>
<dbReference type="EMBL" id="KN833268">
    <property type="protein sequence ID" value="KIM71575.1"/>
    <property type="molecule type" value="Genomic_DNA"/>
</dbReference>
<evidence type="ECO:0000259" key="1">
    <source>
        <dbReference type="PROSITE" id="PS50011"/>
    </source>
</evidence>
<dbReference type="HOGENOM" id="CLU_000288_7_4_1"/>
<organism evidence="2 3">
    <name type="scientific">Piloderma croceum (strain F 1598)</name>
    <dbReference type="NCBI Taxonomy" id="765440"/>
    <lineage>
        <taxon>Eukaryota</taxon>
        <taxon>Fungi</taxon>
        <taxon>Dikarya</taxon>
        <taxon>Basidiomycota</taxon>
        <taxon>Agaricomycotina</taxon>
        <taxon>Agaricomycetes</taxon>
        <taxon>Agaricomycetidae</taxon>
        <taxon>Atheliales</taxon>
        <taxon>Atheliaceae</taxon>
        <taxon>Piloderma</taxon>
    </lineage>
</organism>
<reference evidence="2 3" key="1">
    <citation type="submission" date="2014-04" db="EMBL/GenBank/DDBJ databases">
        <authorList>
            <consortium name="DOE Joint Genome Institute"/>
            <person name="Kuo A."/>
            <person name="Tarkka M."/>
            <person name="Buscot F."/>
            <person name="Kohler A."/>
            <person name="Nagy L.G."/>
            <person name="Floudas D."/>
            <person name="Copeland A."/>
            <person name="Barry K.W."/>
            <person name="Cichocki N."/>
            <person name="Veneault-Fourrey C."/>
            <person name="LaButti K."/>
            <person name="Lindquist E.A."/>
            <person name="Lipzen A."/>
            <person name="Lundell T."/>
            <person name="Morin E."/>
            <person name="Murat C."/>
            <person name="Sun H."/>
            <person name="Tunlid A."/>
            <person name="Henrissat B."/>
            <person name="Grigoriev I.V."/>
            <person name="Hibbett D.S."/>
            <person name="Martin F."/>
            <person name="Nordberg H.P."/>
            <person name="Cantor M.N."/>
            <person name="Hua S.X."/>
        </authorList>
    </citation>
    <scope>NUCLEOTIDE SEQUENCE [LARGE SCALE GENOMIC DNA]</scope>
    <source>
        <strain evidence="2 3">F 1598</strain>
    </source>
</reference>
<evidence type="ECO:0000313" key="3">
    <source>
        <dbReference type="Proteomes" id="UP000054166"/>
    </source>
</evidence>
<dbReference type="InterPro" id="IPR001245">
    <property type="entry name" value="Ser-Thr/Tyr_kinase_cat_dom"/>
</dbReference>
<dbReference type="InterPro" id="IPR008266">
    <property type="entry name" value="Tyr_kinase_AS"/>
</dbReference>
<accession>A0A0C3EG02</accession>
<dbReference type="OrthoDB" id="4062651at2759"/>